<sequence length="118" mass="13144">MKVVVVLAALIAVSYGQTHHPHTATGSTHEPNVHEAFNFFYDFHTHNMMVINHQKCYIFPLSDQEKLDVHTDSGLTALELKFLPMVGSSTQTEVQKSSLAASVVHACGQNVKHYYTMS</sequence>
<evidence type="ECO:0008006" key="4">
    <source>
        <dbReference type="Google" id="ProtNLM"/>
    </source>
</evidence>
<gene>
    <name evidence="2" type="ORF">ACJMK2_014936</name>
</gene>
<name>A0ABD3V3E4_SINWO</name>
<protein>
    <recommendedName>
        <fullName evidence="4">Lipocalin</fullName>
    </recommendedName>
</protein>
<reference evidence="2 3" key="1">
    <citation type="submission" date="2024-11" db="EMBL/GenBank/DDBJ databases">
        <title>Chromosome-level genome assembly of the freshwater bivalve Anodonta woodiana.</title>
        <authorList>
            <person name="Chen X."/>
        </authorList>
    </citation>
    <scope>NUCLEOTIDE SEQUENCE [LARGE SCALE GENOMIC DNA]</scope>
    <source>
        <strain evidence="2">MN2024</strain>
        <tissue evidence="2">Gills</tissue>
    </source>
</reference>
<evidence type="ECO:0000313" key="2">
    <source>
        <dbReference type="EMBL" id="KAL3855731.1"/>
    </source>
</evidence>
<dbReference type="EMBL" id="JBJQND010000014">
    <property type="protein sequence ID" value="KAL3855731.1"/>
    <property type="molecule type" value="Genomic_DNA"/>
</dbReference>
<evidence type="ECO:0000256" key="1">
    <source>
        <dbReference type="SAM" id="SignalP"/>
    </source>
</evidence>
<dbReference type="AlphaFoldDB" id="A0ABD3V3E4"/>
<dbReference type="Proteomes" id="UP001634394">
    <property type="component" value="Unassembled WGS sequence"/>
</dbReference>
<keyword evidence="1" id="KW-0732">Signal</keyword>
<proteinExistence type="predicted"/>
<feature type="chain" id="PRO_5044811223" description="Lipocalin" evidence="1">
    <location>
        <begin position="17"/>
        <end position="118"/>
    </location>
</feature>
<accession>A0ABD3V3E4</accession>
<evidence type="ECO:0000313" key="3">
    <source>
        <dbReference type="Proteomes" id="UP001634394"/>
    </source>
</evidence>
<organism evidence="2 3">
    <name type="scientific">Sinanodonta woodiana</name>
    <name type="common">Chinese pond mussel</name>
    <name type="synonym">Anodonta woodiana</name>
    <dbReference type="NCBI Taxonomy" id="1069815"/>
    <lineage>
        <taxon>Eukaryota</taxon>
        <taxon>Metazoa</taxon>
        <taxon>Spiralia</taxon>
        <taxon>Lophotrochozoa</taxon>
        <taxon>Mollusca</taxon>
        <taxon>Bivalvia</taxon>
        <taxon>Autobranchia</taxon>
        <taxon>Heteroconchia</taxon>
        <taxon>Palaeoheterodonta</taxon>
        <taxon>Unionida</taxon>
        <taxon>Unionoidea</taxon>
        <taxon>Unionidae</taxon>
        <taxon>Unioninae</taxon>
        <taxon>Sinanodonta</taxon>
    </lineage>
</organism>
<comment type="caution">
    <text evidence="2">The sequence shown here is derived from an EMBL/GenBank/DDBJ whole genome shotgun (WGS) entry which is preliminary data.</text>
</comment>
<feature type="signal peptide" evidence="1">
    <location>
        <begin position="1"/>
        <end position="16"/>
    </location>
</feature>
<keyword evidence="3" id="KW-1185">Reference proteome</keyword>